<dbReference type="GeneID" id="24722316"/>
<evidence type="ECO:0000313" key="2">
    <source>
        <dbReference type="Proteomes" id="UP000032686"/>
    </source>
</evidence>
<name>A0A0D3MTB5_9CAUD</name>
<protein>
    <submittedName>
        <fullName evidence="1">Uncharacterized protein</fullName>
    </submittedName>
</protein>
<dbReference type="EMBL" id="KM677185">
    <property type="protein sequence ID" value="AIX12553.1"/>
    <property type="molecule type" value="Genomic_DNA"/>
</dbReference>
<gene>
    <name evidence="1" type="ORF">WRP3_050</name>
</gene>
<dbReference type="OrthoDB" id="35702at10239"/>
<dbReference type="RefSeq" id="YP_009147707.1">
    <property type="nucleotide sequence ID" value="NC_027341.1"/>
</dbReference>
<proteinExistence type="predicted"/>
<dbReference type="KEGG" id="vg:24722316"/>
<organism evidence="1 2">
    <name type="scientific">Lactococcus phage WRP3</name>
    <dbReference type="NCBI Taxonomy" id="1560313"/>
    <lineage>
        <taxon>Viruses</taxon>
        <taxon>Duplodnaviria</taxon>
        <taxon>Heunggongvirae</taxon>
        <taxon>Uroviricota</taxon>
        <taxon>Caudoviricetes</taxon>
        <taxon>Audreyjarvisvirus</taxon>
        <taxon>Audreyjarvisvirus WRP3</taxon>
    </lineage>
</organism>
<accession>A0A0D3MTB5</accession>
<reference evidence="1 2" key="1">
    <citation type="journal article" date="2015" name="Appl. Environ. Microbiol.">
        <title>Lactococcal 949 group phages recognize a carbohydrate receptor on the host cell surface.</title>
        <authorList>
            <person name="Mahony J."/>
            <person name="Randazzo W."/>
            <person name="Neve H."/>
            <person name="Settanni L."/>
            <person name="van Sinderen D."/>
        </authorList>
    </citation>
    <scope>NUCLEOTIDE SEQUENCE [LARGE SCALE GENOMIC DNA]</scope>
    <source>
        <strain evidence="1">WRP3</strain>
    </source>
</reference>
<sequence>MKVIKNTNEYYLVTVRDNNYQEEYSVRLSDLESVKEKIDYCKLMCEEVLKVELITTTETSREIEGLL</sequence>
<keyword evidence="2" id="KW-1185">Reference proteome</keyword>
<dbReference type="Proteomes" id="UP000032686">
    <property type="component" value="Segment"/>
</dbReference>
<evidence type="ECO:0000313" key="1">
    <source>
        <dbReference type="EMBL" id="AIX12553.1"/>
    </source>
</evidence>